<evidence type="ECO:0000256" key="13">
    <source>
        <dbReference type="ARBA" id="ARBA00023154"/>
    </source>
</evidence>
<dbReference type="Pfam" id="PF01118">
    <property type="entry name" value="Semialdhyde_dh"/>
    <property type="match status" value="1"/>
</dbReference>
<evidence type="ECO:0000256" key="10">
    <source>
        <dbReference type="ARBA" id="ARBA00022857"/>
    </source>
</evidence>
<dbReference type="GO" id="GO:0050661">
    <property type="term" value="F:NADP binding"/>
    <property type="evidence" value="ECO:0007669"/>
    <property type="project" value="UniProtKB-UniRule"/>
</dbReference>
<proteinExistence type="inferred from homology"/>
<dbReference type="PANTHER" id="PTHR46278:SF4">
    <property type="entry name" value="ASPARTATE-SEMIALDEHYDE DEHYDROGENASE"/>
    <property type="match status" value="1"/>
</dbReference>
<evidence type="ECO:0000256" key="2">
    <source>
        <dbReference type="ARBA" id="ARBA00005021"/>
    </source>
</evidence>
<dbReference type="SUPFAM" id="SSF51735">
    <property type="entry name" value="NAD(P)-binding Rossmann-fold domains"/>
    <property type="match status" value="1"/>
</dbReference>
<keyword evidence="20" id="KW-1185">Reference proteome</keyword>
<comment type="pathway">
    <text evidence="4 16">Amino-acid biosynthesis; L-threonine biosynthesis; L-threonine from L-aspartate: step 2/5.</text>
</comment>
<evidence type="ECO:0000256" key="17">
    <source>
        <dbReference type="PIRSR" id="PIRSR000148-1"/>
    </source>
</evidence>
<comment type="pathway">
    <text evidence="3 16">Amino-acid biosynthesis; L-lysine biosynthesis via DAP pathway; (S)-tetrahydrodipicolinate from L-aspartate: step 2/4.</text>
</comment>
<dbReference type="NCBIfam" id="TIGR01745">
    <property type="entry name" value="asd_gamma"/>
    <property type="match status" value="1"/>
</dbReference>
<comment type="catalytic activity">
    <reaction evidence="15 16">
        <text>L-aspartate 4-semialdehyde + phosphate + NADP(+) = 4-phospho-L-aspartate + NADPH + H(+)</text>
        <dbReference type="Rhea" id="RHEA:24284"/>
        <dbReference type="ChEBI" id="CHEBI:15378"/>
        <dbReference type="ChEBI" id="CHEBI:43474"/>
        <dbReference type="ChEBI" id="CHEBI:57535"/>
        <dbReference type="ChEBI" id="CHEBI:57783"/>
        <dbReference type="ChEBI" id="CHEBI:58349"/>
        <dbReference type="ChEBI" id="CHEBI:537519"/>
        <dbReference type="EC" id="1.2.1.11"/>
    </reaction>
</comment>
<dbReference type="Pfam" id="PF02774">
    <property type="entry name" value="Semialdhyde_dhC"/>
    <property type="match status" value="1"/>
</dbReference>
<dbReference type="UniPathway" id="UPA00051">
    <property type="reaction ID" value="UER00464"/>
</dbReference>
<evidence type="ECO:0000256" key="1">
    <source>
        <dbReference type="ARBA" id="ARBA00002492"/>
    </source>
</evidence>
<dbReference type="Proteomes" id="UP000242957">
    <property type="component" value="Unassembled WGS sequence"/>
</dbReference>
<evidence type="ECO:0000256" key="12">
    <source>
        <dbReference type="ARBA" id="ARBA00023002"/>
    </source>
</evidence>
<dbReference type="EMBL" id="FNIJ01000009">
    <property type="protein sequence ID" value="SDO26886.1"/>
    <property type="molecule type" value="Genomic_DNA"/>
</dbReference>
<evidence type="ECO:0000256" key="5">
    <source>
        <dbReference type="ARBA" id="ARBA00010584"/>
    </source>
</evidence>
<protein>
    <recommendedName>
        <fullName evidence="7 16">Aspartate-semialdehyde dehydrogenase</fullName>
        <shortName evidence="16">ASA dehydrogenase</shortName>
        <shortName evidence="16">ASADH</shortName>
        <ecNumber evidence="7 16">1.2.1.11</ecNumber>
    </recommendedName>
    <alternativeName>
        <fullName evidence="16">Aspartate-beta-semialdehyde dehydrogenase</fullName>
    </alternativeName>
</protein>
<dbReference type="GO" id="GO:0051287">
    <property type="term" value="F:NAD binding"/>
    <property type="evidence" value="ECO:0007669"/>
    <property type="project" value="InterPro"/>
</dbReference>
<dbReference type="HAMAP" id="MF_02121">
    <property type="entry name" value="ASADH"/>
    <property type="match status" value="1"/>
</dbReference>
<dbReference type="InterPro" id="IPR012280">
    <property type="entry name" value="Semialdhyde_DH_dimer_dom"/>
</dbReference>
<feature type="binding site" evidence="16">
    <location>
        <position position="162"/>
    </location>
    <ligand>
        <name>substrate</name>
    </ligand>
</feature>
<dbReference type="RefSeq" id="WP_084311392.1">
    <property type="nucleotide sequence ID" value="NZ_FNIJ01000009.1"/>
</dbReference>
<evidence type="ECO:0000256" key="11">
    <source>
        <dbReference type="ARBA" id="ARBA00022915"/>
    </source>
</evidence>
<feature type="binding site" evidence="16">
    <location>
        <position position="102"/>
    </location>
    <ligand>
        <name>phosphate</name>
        <dbReference type="ChEBI" id="CHEBI:43474"/>
    </ligand>
</feature>
<dbReference type="GO" id="GO:0046983">
    <property type="term" value="F:protein dimerization activity"/>
    <property type="evidence" value="ECO:0007669"/>
    <property type="project" value="InterPro"/>
</dbReference>
<sequence length="370" mass="40479">MKRVGLIGWRGMVGSVLMQRMLEERDFDLIEPVFFTTSNVGGEGPAVGKETAPLKDAYSIDELKTLDVILTCQGGDYTNEVFPRLREAGWQGYWIDAASSLRMQDDAVIVLDPVNRKVIDQSLDAGAKNYIGGNCTVSLMLMALGGLFEAGLVEWMSAMTYQAASGAGAQNMRELIKQMGAINASVADDLANPSSAILDIDRKVAEAIRSEAMPSEHFGVPLAGSLIPWIDKELPNGQSREEWKGQAETNKILGRFKSPIPVDGICVRIGAMRCHSQALTIKLNKDVPLTDIEGLISQHNPWVKLIPNQRDISMRELTPAAVTGTLSVPVGRLRKLNMGSQYLGAFTVGDQLLWGAAEPLRRMLRILLER</sequence>
<dbReference type="InterPro" id="IPR000534">
    <property type="entry name" value="Semialdehyde_DH_NAD-bd"/>
</dbReference>
<evidence type="ECO:0000256" key="8">
    <source>
        <dbReference type="ARBA" id="ARBA00022605"/>
    </source>
</evidence>
<keyword evidence="12 16" id="KW-0560">Oxidoreductase</keyword>
<dbReference type="UniPathway" id="UPA00050">
    <property type="reaction ID" value="UER00463"/>
</dbReference>
<comment type="function">
    <text evidence="1 16">Catalyzes the NADPH-dependent formation of L-aspartate-semialdehyde (L-ASA) by the reductive dephosphorylation of L-aspartyl-4-phosphate.</text>
</comment>
<dbReference type="Gene3D" id="3.40.50.720">
    <property type="entry name" value="NAD(P)-binding Rossmann-like Domain"/>
    <property type="match status" value="1"/>
</dbReference>
<dbReference type="CDD" id="cd23938">
    <property type="entry name" value="ASADH_C_bac_like"/>
    <property type="match status" value="1"/>
</dbReference>
<feature type="binding site" evidence="16">
    <location>
        <position position="268"/>
    </location>
    <ligand>
        <name>substrate</name>
    </ligand>
</feature>
<dbReference type="SUPFAM" id="SSF55347">
    <property type="entry name" value="Glyceraldehyde-3-phosphate dehydrogenase-like, C-terminal domain"/>
    <property type="match status" value="1"/>
</dbReference>
<feature type="binding site" evidence="16">
    <location>
        <begin position="165"/>
        <end position="166"/>
    </location>
    <ligand>
        <name>NADP(+)</name>
        <dbReference type="ChEBI" id="CHEBI:58349"/>
    </ligand>
</feature>
<feature type="active site" description="Acyl-thioester intermediate" evidence="16 17">
    <location>
        <position position="135"/>
    </location>
</feature>
<keyword evidence="13 16" id="KW-0457">Lysine biosynthesis</keyword>
<dbReference type="PROSITE" id="PS01103">
    <property type="entry name" value="ASD"/>
    <property type="match status" value="1"/>
</dbReference>
<dbReference type="PANTHER" id="PTHR46278">
    <property type="entry name" value="DEHYDROGENASE, PUTATIVE-RELATED"/>
    <property type="match status" value="1"/>
</dbReference>
<evidence type="ECO:0000256" key="4">
    <source>
        <dbReference type="ARBA" id="ARBA00005097"/>
    </source>
</evidence>
<feature type="binding site" evidence="16">
    <location>
        <position position="241"/>
    </location>
    <ligand>
        <name>substrate</name>
    </ligand>
</feature>
<evidence type="ECO:0000313" key="19">
    <source>
        <dbReference type="EMBL" id="SDO26886.1"/>
    </source>
</evidence>
<keyword evidence="8 16" id="KW-0028">Amino-acid biosynthesis</keyword>
<dbReference type="OrthoDB" id="9022717at2"/>
<feature type="active site" description="Proton acceptor" evidence="16 17">
    <location>
        <position position="275"/>
    </location>
</feature>
<feature type="binding site" evidence="16">
    <location>
        <position position="244"/>
    </location>
    <ligand>
        <name>phosphate</name>
        <dbReference type="ChEBI" id="CHEBI:43474"/>
    </ligand>
</feature>
<dbReference type="NCBIfam" id="NF005144">
    <property type="entry name" value="PRK06598.1"/>
    <property type="match status" value="1"/>
</dbReference>
<evidence type="ECO:0000313" key="20">
    <source>
        <dbReference type="Proteomes" id="UP000242957"/>
    </source>
</evidence>
<dbReference type="GO" id="GO:0009088">
    <property type="term" value="P:threonine biosynthetic process"/>
    <property type="evidence" value="ECO:0007669"/>
    <property type="project" value="UniProtKB-UniRule"/>
</dbReference>
<feature type="domain" description="Semialdehyde dehydrogenase NAD-binding" evidence="18">
    <location>
        <begin position="3"/>
        <end position="122"/>
    </location>
</feature>
<dbReference type="PIRSF" id="PIRSF000148">
    <property type="entry name" value="ASA_dh"/>
    <property type="match status" value="1"/>
</dbReference>
<dbReference type="InterPro" id="IPR036291">
    <property type="entry name" value="NAD(P)-bd_dom_sf"/>
</dbReference>
<dbReference type="Gene3D" id="3.30.360.10">
    <property type="entry name" value="Dihydrodipicolinate Reductase, domain 2"/>
    <property type="match status" value="1"/>
</dbReference>
<evidence type="ECO:0000256" key="15">
    <source>
        <dbReference type="ARBA" id="ARBA00047891"/>
    </source>
</evidence>
<evidence type="ECO:0000256" key="3">
    <source>
        <dbReference type="ARBA" id="ARBA00005076"/>
    </source>
</evidence>
<feature type="binding site" evidence="16">
    <location>
        <begin position="10"/>
        <end position="13"/>
    </location>
    <ligand>
        <name>NADP(+)</name>
        <dbReference type="ChEBI" id="CHEBI:58349"/>
    </ligand>
</feature>
<evidence type="ECO:0000259" key="18">
    <source>
        <dbReference type="SMART" id="SM00859"/>
    </source>
</evidence>
<feature type="binding site" evidence="16">
    <location>
        <position position="73"/>
    </location>
    <ligand>
        <name>NADP(+)</name>
        <dbReference type="ChEBI" id="CHEBI:58349"/>
    </ligand>
</feature>
<accession>A0A1H0I636</accession>
<comment type="similarity">
    <text evidence="5 16">Belongs to the aspartate-semialdehyde dehydrogenase family.</text>
</comment>
<dbReference type="GO" id="GO:0009097">
    <property type="term" value="P:isoleucine biosynthetic process"/>
    <property type="evidence" value="ECO:0007669"/>
    <property type="project" value="InterPro"/>
</dbReference>
<keyword evidence="14 16" id="KW-0486">Methionine biosynthesis</keyword>
<comment type="subunit">
    <text evidence="6 16">Homodimer.</text>
</comment>
<comment type="pathway">
    <text evidence="2 16">Amino-acid biosynthesis; L-methionine biosynthesis via de novo pathway; L-homoserine from L-aspartate: step 2/3.</text>
</comment>
<evidence type="ECO:0000256" key="14">
    <source>
        <dbReference type="ARBA" id="ARBA00023167"/>
    </source>
</evidence>
<dbReference type="EC" id="1.2.1.11" evidence="7 16"/>
<dbReference type="GO" id="GO:0009089">
    <property type="term" value="P:lysine biosynthetic process via diaminopimelate"/>
    <property type="evidence" value="ECO:0007669"/>
    <property type="project" value="UniProtKB-UniRule"/>
</dbReference>
<dbReference type="AlphaFoldDB" id="A0A1H0I636"/>
<comment type="caution">
    <text evidence="16">Lacks conserved residue(s) required for the propagation of feature annotation.</text>
</comment>
<dbReference type="STRING" id="198616.SAMN05216193_109173"/>
<evidence type="ECO:0000256" key="7">
    <source>
        <dbReference type="ARBA" id="ARBA00013120"/>
    </source>
</evidence>
<dbReference type="InterPro" id="IPR012080">
    <property type="entry name" value="Asp_semialdehyde_DH"/>
</dbReference>
<dbReference type="GO" id="GO:0071266">
    <property type="term" value="P:'de novo' L-methionine biosynthetic process"/>
    <property type="evidence" value="ECO:0007669"/>
    <property type="project" value="UniProtKB-UniRule"/>
</dbReference>
<organism evidence="19 20">
    <name type="scientific">Pseudomonas jinjuensis</name>
    <dbReference type="NCBI Taxonomy" id="198616"/>
    <lineage>
        <taxon>Bacteria</taxon>
        <taxon>Pseudomonadati</taxon>
        <taxon>Pseudomonadota</taxon>
        <taxon>Gammaproteobacteria</taxon>
        <taxon>Pseudomonadales</taxon>
        <taxon>Pseudomonadaceae</taxon>
        <taxon>Pseudomonas</taxon>
    </lineage>
</organism>
<evidence type="ECO:0000256" key="9">
    <source>
        <dbReference type="ARBA" id="ARBA00022697"/>
    </source>
</evidence>
<gene>
    <name evidence="16" type="primary">asd</name>
    <name evidence="19" type="ORF">SAMN05216193_109173</name>
</gene>
<keyword evidence="10 16" id="KW-0521">NADP</keyword>
<keyword evidence="9 16" id="KW-0791">Threonine biosynthesis</keyword>
<feature type="binding site" evidence="16">
    <location>
        <position position="351"/>
    </location>
    <ligand>
        <name>NADP(+)</name>
        <dbReference type="ChEBI" id="CHEBI:58349"/>
    </ligand>
</feature>
<dbReference type="SMART" id="SM00859">
    <property type="entry name" value="Semialdhyde_dh"/>
    <property type="match status" value="1"/>
</dbReference>
<dbReference type="InterPro" id="IPR011534">
    <property type="entry name" value="Asp_ADH_gamma-type"/>
</dbReference>
<evidence type="ECO:0000256" key="16">
    <source>
        <dbReference type="HAMAP-Rule" id="MF_02121"/>
    </source>
</evidence>
<reference evidence="20" key="1">
    <citation type="submission" date="2016-10" db="EMBL/GenBank/DDBJ databases">
        <authorList>
            <person name="Varghese N."/>
            <person name="Submissions S."/>
        </authorList>
    </citation>
    <scope>NUCLEOTIDE SEQUENCE [LARGE SCALE GENOMIC DNA]</scope>
    <source>
        <strain evidence="20">JCM 21621</strain>
    </source>
</reference>
<dbReference type="InterPro" id="IPR000319">
    <property type="entry name" value="Asp-semialdehyde_DH_CS"/>
</dbReference>
<dbReference type="GO" id="GO:0004073">
    <property type="term" value="F:aspartate-semialdehyde dehydrogenase activity"/>
    <property type="evidence" value="ECO:0007669"/>
    <property type="project" value="UniProtKB-UniRule"/>
</dbReference>
<dbReference type="GO" id="GO:0019877">
    <property type="term" value="P:diaminopimelate biosynthetic process"/>
    <property type="evidence" value="ECO:0007669"/>
    <property type="project" value="UniProtKB-UniRule"/>
</dbReference>
<evidence type="ECO:0000256" key="6">
    <source>
        <dbReference type="ARBA" id="ARBA00011738"/>
    </source>
</evidence>
<keyword evidence="11 16" id="KW-0220">Diaminopimelate biosynthesis</keyword>
<dbReference type="UniPathway" id="UPA00034">
    <property type="reaction ID" value="UER00016"/>
</dbReference>
<dbReference type="CDD" id="cd02314">
    <property type="entry name" value="VcASADH1_like_N"/>
    <property type="match status" value="1"/>
</dbReference>
<name>A0A1H0I636_9PSED</name>